<gene>
    <name evidence="2" type="ORF">HKD20_13975</name>
</gene>
<dbReference type="PANTHER" id="PTHR30203:SF21">
    <property type="entry name" value="OUTER MEMBRANE COMPONENT OF MULTIDRUG EFFLUX PUMP-RELATED"/>
    <property type="match status" value="1"/>
</dbReference>
<comment type="caution">
    <text evidence="2">The sequence shown here is derived from an EMBL/GenBank/DDBJ whole genome shotgun (WGS) entry which is preliminary data.</text>
</comment>
<accession>A0AB35ARN1</accession>
<dbReference type="InterPro" id="IPR010131">
    <property type="entry name" value="MdtP/NodT-like"/>
</dbReference>
<reference evidence="2" key="1">
    <citation type="submission" date="2020-04" db="EMBL/GenBank/DDBJ databases">
        <authorList>
            <person name="Sombolestani A."/>
        </authorList>
    </citation>
    <scope>NUCLEOTIDE SEQUENCE</scope>
    <source>
        <strain evidence="2">LMG1408</strain>
    </source>
</reference>
<feature type="signal peptide" evidence="1">
    <location>
        <begin position="1"/>
        <end position="35"/>
    </location>
</feature>
<proteinExistence type="predicted"/>
<feature type="chain" id="PRO_5044296359" evidence="1">
    <location>
        <begin position="36"/>
        <end position="167"/>
    </location>
</feature>
<evidence type="ECO:0000313" key="2">
    <source>
        <dbReference type="EMBL" id="MBF0857572.1"/>
    </source>
</evidence>
<dbReference type="Proteomes" id="UP000603665">
    <property type="component" value="Unassembled WGS sequence"/>
</dbReference>
<keyword evidence="1" id="KW-0732">Signal</keyword>
<organism evidence="2 3">
    <name type="scientific">Gluconobacter oxydans</name>
    <name type="common">Gluconobacter suboxydans</name>
    <dbReference type="NCBI Taxonomy" id="442"/>
    <lineage>
        <taxon>Bacteria</taxon>
        <taxon>Pseudomonadati</taxon>
        <taxon>Pseudomonadota</taxon>
        <taxon>Alphaproteobacteria</taxon>
        <taxon>Acetobacterales</taxon>
        <taxon>Acetobacteraceae</taxon>
        <taxon>Gluconobacter</taxon>
    </lineage>
</organism>
<dbReference type="GO" id="GO:0015562">
    <property type="term" value="F:efflux transmembrane transporter activity"/>
    <property type="evidence" value="ECO:0007669"/>
    <property type="project" value="InterPro"/>
</dbReference>
<sequence>MSRTPLSRSLARPFTRAVALRSVALALSTCLSLTACTVGPNFKPDRIKVPDAFVEQPRPATADALAQSAADMKDWWAQFHDPMLNELVEQAIKGNYDLQIASQHIIAERAVRRQAQSAWYPQLDVAAGGGDDRYSINVDNWPLRPGNTANRPEASVLTYGARASWEV</sequence>
<dbReference type="SUPFAM" id="SSF56954">
    <property type="entry name" value="Outer membrane efflux proteins (OEP)"/>
    <property type="match status" value="1"/>
</dbReference>
<dbReference type="Gene3D" id="1.20.1600.10">
    <property type="entry name" value="Outer membrane efflux proteins (OEP)"/>
    <property type="match status" value="1"/>
</dbReference>
<evidence type="ECO:0000313" key="3">
    <source>
        <dbReference type="Proteomes" id="UP000603665"/>
    </source>
</evidence>
<dbReference type="AlphaFoldDB" id="A0AB35ARN1"/>
<name>A0AB35ARN1_GLUOY</name>
<protein>
    <submittedName>
        <fullName evidence="2">TolC family protein</fullName>
    </submittedName>
</protein>
<dbReference type="PANTHER" id="PTHR30203">
    <property type="entry name" value="OUTER MEMBRANE CATION EFFLUX PROTEIN"/>
    <property type="match status" value="1"/>
</dbReference>
<feature type="non-terminal residue" evidence="2">
    <location>
        <position position="167"/>
    </location>
</feature>
<evidence type="ECO:0000256" key="1">
    <source>
        <dbReference type="SAM" id="SignalP"/>
    </source>
</evidence>
<dbReference type="RefSeq" id="WP_170212325.1">
    <property type="nucleotide sequence ID" value="NZ_BJNM01000084.1"/>
</dbReference>
<reference evidence="2" key="2">
    <citation type="submission" date="2023-10" db="EMBL/GenBank/DDBJ databases">
        <title>Description of novel Gluconobacter species.</title>
        <authorList>
            <person name="Cleenwerck I."/>
            <person name="Cnockaert M."/>
            <person name="Borremans W."/>
            <person name="Wieme A.D."/>
            <person name="De Vuyst L."/>
            <person name="Vandamme P."/>
        </authorList>
    </citation>
    <scope>NUCLEOTIDE SEQUENCE</scope>
    <source>
        <strain evidence="2">LMG1408</strain>
    </source>
</reference>
<dbReference type="EMBL" id="JABCQL010000081">
    <property type="protein sequence ID" value="MBF0857572.1"/>
    <property type="molecule type" value="Genomic_DNA"/>
</dbReference>